<dbReference type="Proteomes" id="UP000826271">
    <property type="component" value="Unassembled WGS sequence"/>
</dbReference>
<dbReference type="SMART" id="SM00499">
    <property type="entry name" value="AAI"/>
    <property type="match status" value="1"/>
</dbReference>
<proteinExistence type="inferred from homology"/>
<sequence>MAIRLKVTCMVLMVVLVAEAVLVSEAAPISCGTVTSTLAPCFEYVLGGGQVPVNCCTGVKSLYKAASTATDRRTVCTCLKSVTTSASPATIQNAKTLPGKCGVKLPYEISPSIDCNK</sequence>
<evidence type="ECO:0000313" key="7">
    <source>
        <dbReference type="EMBL" id="KAG8377122.1"/>
    </source>
</evidence>
<evidence type="ECO:0000256" key="1">
    <source>
        <dbReference type="ARBA" id="ARBA00009748"/>
    </source>
</evidence>
<evidence type="ECO:0000256" key="5">
    <source>
        <dbReference type="SAM" id="SignalP"/>
    </source>
</evidence>
<name>A0AAV6X9Q8_9LAMI</name>
<accession>A0AAV6X9Q8</accession>
<dbReference type="GO" id="GO:0006869">
    <property type="term" value="P:lipid transport"/>
    <property type="evidence" value="ECO:0007669"/>
    <property type="project" value="InterPro"/>
</dbReference>
<evidence type="ECO:0000313" key="8">
    <source>
        <dbReference type="Proteomes" id="UP000826271"/>
    </source>
</evidence>
<dbReference type="GO" id="GO:0008289">
    <property type="term" value="F:lipid binding"/>
    <property type="evidence" value="ECO:0007669"/>
    <property type="project" value="UniProtKB-KW"/>
</dbReference>
<reference evidence="7" key="1">
    <citation type="submission" date="2019-10" db="EMBL/GenBank/DDBJ databases">
        <authorList>
            <person name="Zhang R."/>
            <person name="Pan Y."/>
            <person name="Wang J."/>
            <person name="Ma R."/>
            <person name="Yu S."/>
        </authorList>
    </citation>
    <scope>NUCLEOTIDE SEQUENCE</scope>
    <source>
        <strain evidence="7">LA-IB0</strain>
        <tissue evidence="7">Leaf</tissue>
    </source>
</reference>
<dbReference type="CDD" id="cd01960">
    <property type="entry name" value="nsLTP1"/>
    <property type="match status" value="1"/>
</dbReference>
<dbReference type="InterPro" id="IPR016140">
    <property type="entry name" value="Bifunc_inhib/LTP/seed_store"/>
</dbReference>
<keyword evidence="2 4" id="KW-0813">Transport</keyword>
<dbReference type="PANTHER" id="PTHR33076">
    <property type="entry name" value="NON-SPECIFIC LIPID-TRANSFER PROTEIN 2-RELATED"/>
    <property type="match status" value="1"/>
</dbReference>
<feature type="signal peptide" evidence="5">
    <location>
        <begin position="1"/>
        <end position="26"/>
    </location>
</feature>
<organism evidence="7 8">
    <name type="scientific">Buddleja alternifolia</name>
    <dbReference type="NCBI Taxonomy" id="168488"/>
    <lineage>
        <taxon>Eukaryota</taxon>
        <taxon>Viridiplantae</taxon>
        <taxon>Streptophyta</taxon>
        <taxon>Embryophyta</taxon>
        <taxon>Tracheophyta</taxon>
        <taxon>Spermatophyta</taxon>
        <taxon>Magnoliopsida</taxon>
        <taxon>eudicotyledons</taxon>
        <taxon>Gunneridae</taxon>
        <taxon>Pentapetalae</taxon>
        <taxon>asterids</taxon>
        <taxon>lamiids</taxon>
        <taxon>Lamiales</taxon>
        <taxon>Scrophulariaceae</taxon>
        <taxon>Buddlejeae</taxon>
        <taxon>Buddleja</taxon>
    </lineage>
</organism>
<evidence type="ECO:0000256" key="3">
    <source>
        <dbReference type="ARBA" id="ARBA00023121"/>
    </source>
</evidence>
<dbReference type="PRINTS" id="PR00382">
    <property type="entry name" value="LIPIDTRNSFER"/>
</dbReference>
<comment type="caution">
    <text evidence="7">The sequence shown here is derived from an EMBL/GenBank/DDBJ whole genome shotgun (WGS) entry which is preliminary data.</text>
</comment>
<feature type="domain" description="Bifunctional inhibitor/plant lipid transfer protein/seed storage helical" evidence="6">
    <location>
        <begin position="31"/>
        <end position="115"/>
    </location>
</feature>
<keyword evidence="5" id="KW-0732">Signal</keyword>
<evidence type="ECO:0000256" key="2">
    <source>
        <dbReference type="ARBA" id="ARBA00022448"/>
    </source>
</evidence>
<feature type="chain" id="PRO_5043876924" description="Non-specific lipid-transfer protein" evidence="5">
    <location>
        <begin position="27"/>
        <end position="117"/>
    </location>
</feature>
<keyword evidence="3 4" id="KW-0446">Lipid-binding</keyword>
<evidence type="ECO:0000259" key="6">
    <source>
        <dbReference type="SMART" id="SM00499"/>
    </source>
</evidence>
<dbReference type="InterPro" id="IPR000528">
    <property type="entry name" value="Plant_nsLTP"/>
</dbReference>
<comment type="function">
    <text evidence="4">Plant non-specific lipid-transfer proteins transfer phospholipids as well as galactolipids across membranes. May play a role in wax or cutin deposition in the cell walls of expanding epidermal cells and certain secretory tissues.</text>
</comment>
<dbReference type="AlphaFoldDB" id="A0AAV6X9Q8"/>
<dbReference type="SUPFAM" id="SSF47699">
    <property type="entry name" value="Bifunctional inhibitor/lipid-transfer protein/seed storage 2S albumin"/>
    <property type="match status" value="1"/>
</dbReference>
<protein>
    <recommendedName>
        <fullName evidence="4">Non-specific lipid-transfer protein</fullName>
    </recommendedName>
</protein>
<comment type="similarity">
    <text evidence="1 4">Belongs to the plant LTP family.</text>
</comment>
<dbReference type="Gene3D" id="1.10.110.10">
    <property type="entry name" value="Plant lipid-transfer and hydrophobic proteins"/>
    <property type="match status" value="1"/>
</dbReference>
<gene>
    <name evidence="7" type="ORF">BUALT_Bualt09G0135600</name>
</gene>
<evidence type="ECO:0000256" key="4">
    <source>
        <dbReference type="RuleBase" id="RU000628"/>
    </source>
</evidence>
<keyword evidence="8" id="KW-1185">Reference proteome</keyword>
<dbReference type="EMBL" id="WHWC01000009">
    <property type="protein sequence ID" value="KAG8377122.1"/>
    <property type="molecule type" value="Genomic_DNA"/>
</dbReference>
<dbReference type="InterPro" id="IPR036312">
    <property type="entry name" value="Bifun_inhib/LTP/seed_sf"/>
</dbReference>
<dbReference type="Pfam" id="PF00234">
    <property type="entry name" value="Tryp_alpha_amyl"/>
    <property type="match status" value="1"/>
</dbReference>